<dbReference type="PANTHER" id="PTHR43353">
    <property type="entry name" value="SUCCINATE-SEMIALDEHYDE DEHYDROGENASE, MITOCHONDRIAL"/>
    <property type="match status" value="1"/>
</dbReference>
<dbReference type="Proteomes" id="UP001165384">
    <property type="component" value="Unassembled WGS sequence"/>
</dbReference>
<dbReference type="RefSeq" id="WP_275712174.1">
    <property type="nucleotide sequence ID" value="NZ_JAKLTN010000005.1"/>
</dbReference>
<keyword evidence="4" id="KW-1185">Reference proteome</keyword>
<protein>
    <submittedName>
        <fullName evidence="3">Aldehyde dehydrogenase family protein</fullName>
    </submittedName>
</protein>
<dbReference type="Pfam" id="PF00171">
    <property type="entry name" value="Aldedh"/>
    <property type="match status" value="2"/>
</dbReference>
<reference evidence="3" key="1">
    <citation type="submission" date="2022-01" db="EMBL/GenBank/DDBJ databases">
        <authorList>
            <person name="Jo J.-H."/>
            <person name="Im W.-T."/>
        </authorList>
    </citation>
    <scope>NUCLEOTIDE SEQUENCE</scope>
    <source>
        <strain evidence="3">XY25</strain>
    </source>
</reference>
<organism evidence="3 4">
    <name type="scientific">Dechloromonas hankyongensis</name>
    <dbReference type="NCBI Taxonomy" id="2908002"/>
    <lineage>
        <taxon>Bacteria</taxon>
        <taxon>Pseudomonadati</taxon>
        <taxon>Pseudomonadota</taxon>
        <taxon>Betaproteobacteria</taxon>
        <taxon>Rhodocyclales</taxon>
        <taxon>Azonexaceae</taxon>
        <taxon>Dechloromonas</taxon>
    </lineage>
</organism>
<dbReference type="InterPro" id="IPR015590">
    <property type="entry name" value="Aldehyde_DH_dom"/>
</dbReference>
<evidence type="ECO:0000259" key="2">
    <source>
        <dbReference type="Pfam" id="PF00171"/>
    </source>
</evidence>
<keyword evidence="1" id="KW-0560">Oxidoreductase</keyword>
<dbReference type="SUPFAM" id="SSF53720">
    <property type="entry name" value="ALDH-like"/>
    <property type="match status" value="1"/>
</dbReference>
<dbReference type="InterPro" id="IPR016161">
    <property type="entry name" value="Ald_DH/histidinol_DH"/>
</dbReference>
<dbReference type="InterPro" id="IPR050740">
    <property type="entry name" value="Aldehyde_DH_Superfamily"/>
</dbReference>
<evidence type="ECO:0000256" key="1">
    <source>
        <dbReference type="ARBA" id="ARBA00023002"/>
    </source>
</evidence>
<evidence type="ECO:0000313" key="4">
    <source>
        <dbReference type="Proteomes" id="UP001165384"/>
    </source>
</evidence>
<evidence type="ECO:0000313" key="3">
    <source>
        <dbReference type="EMBL" id="MCG2578783.1"/>
    </source>
</evidence>
<dbReference type="Gene3D" id="3.40.605.10">
    <property type="entry name" value="Aldehyde Dehydrogenase, Chain A, domain 1"/>
    <property type="match status" value="2"/>
</dbReference>
<sequence>MEFAADGPMAIPMWVNGHAFLTVTSDFFTVTNPQTGEALRRVPLCGASEAAEAVQAAQAAQSAWAMMGMPARRVCLGRLADGLDRYTGHFAKLLQAECGFDEARATAEVGEAVEALRGASVGETGVLGVVLDASRPLAGFAETIAPALMAGATLVVKPSPKAPSAVFALCELTSREEWPAGVVNLVHGDVAAIEGLCASSIDRLVYCGNAALGAQIGAMAEAAGKAFELKAA</sequence>
<dbReference type="PANTHER" id="PTHR43353:SF6">
    <property type="entry name" value="CYTOPLASMIC ALDEHYDE DEHYDROGENASE (EUROFUNG)"/>
    <property type="match status" value="1"/>
</dbReference>
<feature type="domain" description="Aldehyde dehydrogenase" evidence="2">
    <location>
        <begin position="26"/>
        <end position="117"/>
    </location>
</feature>
<feature type="domain" description="Aldehyde dehydrogenase" evidence="2">
    <location>
        <begin position="134"/>
        <end position="227"/>
    </location>
</feature>
<proteinExistence type="predicted"/>
<gene>
    <name evidence="3" type="ORF">LZ012_17430</name>
</gene>
<accession>A0ABS9K6L8</accession>
<name>A0ABS9K6L8_9RHOO</name>
<dbReference type="EMBL" id="JAKLTN010000005">
    <property type="protein sequence ID" value="MCG2578783.1"/>
    <property type="molecule type" value="Genomic_DNA"/>
</dbReference>
<dbReference type="InterPro" id="IPR016162">
    <property type="entry name" value="Ald_DH_N"/>
</dbReference>
<comment type="caution">
    <text evidence="3">The sequence shown here is derived from an EMBL/GenBank/DDBJ whole genome shotgun (WGS) entry which is preliminary data.</text>
</comment>